<organism evidence="1 2">
    <name type="scientific">Smallanthus sonchifolius</name>
    <dbReference type="NCBI Taxonomy" id="185202"/>
    <lineage>
        <taxon>Eukaryota</taxon>
        <taxon>Viridiplantae</taxon>
        <taxon>Streptophyta</taxon>
        <taxon>Embryophyta</taxon>
        <taxon>Tracheophyta</taxon>
        <taxon>Spermatophyta</taxon>
        <taxon>Magnoliopsida</taxon>
        <taxon>eudicotyledons</taxon>
        <taxon>Gunneridae</taxon>
        <taxon>Pentapetalae</taxon>
        <taxon>asterids</taxon>
        <taxon>campanulids</taxon>
        <taxon>Asterales</taxon>
        <taxon>Asteraceae</taxon>
        <taxon>Asteroideae</taxon>
        <taxon>Heliantheae alliance</taxon>
        <taxon>Millerieae</taxon>
        <taxon>Smallanthus</taxon>
    </lineage>
</organism>
<reference evidence="2" key="1">
    <citation type="journal article" date="2022" name="Mol. Ecol. Resour.">
        <title>The genomes of chicory, endive, great burdock and yacon provide insights into Asteraceae palaeo-polyploidization history and plant inulin production.</title>
        <authorList>
            <person name="Fan W."/>
            <person name="Wang S."/>
            <person name="Wang H."/>
            <person name="Wang A."/>
            <person name="Jiang F."/>
            <person name="Liu H."/>
            <person name="Zhao H."/>
            <person name="Xu D."/>
            <person name="Zhang Y."/>
        </authorList>
    </citation>
    <scope>NUCLEOTIDE SEQUENCE [LARGE SCALE GENOMIC DNA]</scope>
    <source>
        <strain evidence="2">cv. Yunnan</strain>
    </source>
</reference>
<protein>
    <submittedName>
        <fullName evidence="1">Uncharacterized protein</fullName>
    </submittedName>
</protein>
<keyword evidence="2" id="KW-1185">Reference proteome</keyword>
<gene>
    <name evidence="1" type="ORF">L1987_21514</name>
</gene>
<evidence type="ECO:0000313" key="1">
    <source>
        <dbReference type="EMBL" id="KAI3811783.1"/>
    </source>
</evidence>
<dbReference type="Proteomes" id="UP001056120">
    <property type="component" value="Linkage Group LG07"/>
</dbReference>
<name>A0ACB9IVS6_9ASTR</name>
<reference evidence="1 2" key="2">
    <citation type="journal article" date="2022" name="Mol. Ecol. Resour.">
        <title>The genomes of chicory, endive, great burdock and yacon provide insights into Asteraceae paleo-polyploidization history and plant inulin production.</title>
        <authorList>
            <person name="Fan W."/>
            <person name="Wang S."/>
            <person name="Wang H."/>
            <person name="Wang A."/>
            <person name="Jiang F."/>
            <person name="Liu H."/>
            <person name="Zhao H."/>
            <person name="Xu D."/>
            <person name="Zhang Y."/>
        </authorList>
    </citation>
    <scope>NUCLEOTIDE SEQUENCE [LARGE SCALE GENOMIC DNA]</scope>
    <source>
        <strain evidence="2">cv. Yunnan</strain>
        <tissue evidence="1">Leaves</tissue>
    </source>
</reference>
<proteinExistence type="predicted"/>
<dbReference type="EMBL" id="CM042024">
    <property type="protein sequence ID" value="KAI3811783.1"/>
    <property type="molecule type" value="Genomic_DNA"/>
</dbReference>
<comment type="caution">
    <text evidence="1">The sequence shown here is derived from an EMBL/GenBank/DDBJ whole genome shotgun (WGS) entry which is preliminary data.</text>
</comment>
<accession>A0ACB9IVS6</accession>
<evidence type="ECO:0000313" key="2">
    <source>
        <dbReference type="Proteomes" id="UP001056120"/>
    </source>
</evidence>
<sequence>MNPSPGKRFRFTMPLIPFQFLEEERERGRKKKRGKAQVSEIYFRVFGNAKGSDLSWELDNLVVESVDKNVSFEAEMETTIVDDDDDDDDDDKGELRIYVRKEEDEVAHKKLLKWANALTNDFTLNLTLFSKPLLQSR</sequence>